<sequence length="210" mass="24212">EILVDNARTHSAKPFSINDFGKRSGTRCPVASIEYIDEVNNTKTLDCFFQSGLQKGQSKGLLAIALELGFKVSTNCKLEELKILLSCHKAFKNISKLEKLAIDYGFKVIFAPKFHCELNPIEGVWCHQKVFIRKHSDQTFNKMLRLIVQSRENFVEKKIYMKLLRRFWKAINAYQQGRTYGEVLKQYFSNQRKGAVTSHQKITKSNLSDI</sequence>
<evidence type="ECO:0000313" key="1">
    <source>
        <dbReference type="EMBL" id="CAF3511621.1"/>
    </source>
</evidence>
<reference evidence="1" key="1">
    <citation type="submission" date="2021-02" db="EMBL/GenBank/DDBJ databases">
        <authorList>
            <person name="Nowell W R."/>
        </authorList>
    </citation>
    <scope>NUCLEOTIDE SEQUENCE</scope>
</reference>
<protein>
    <submittedName>
        <fullName evidence="1">Uncharacterized protein</fullName>
    </submittedName>
</protein>
<feature type="non-terminal residue" evidence="1">
    <location>
        <position position="1"/>
    </location>
</feature>
<dbReference type="InterPro" id="IPR036397">
    <property type="entry name" value="RNaseH_sf"/>
</dbReference>
<dbReference type="Proteomes" id="UP000663865">
    <property type="component" value="Unassembled WGS sequence"/>
</dbReference>
<gene>
    <name evidence="1" type="ORF">KIK155_LOCUS16394</name>
</gene>
<comment type="caution">
    <text evidence="1">The sequence shown here is derived from an EMBL/GenBank/DDBJ whole genome shotgun (WGS) entry which is preliminary data.</text>
</comment>
<dbReference type="EMBL" id="CAJNYV010002911">
    <property type="protein sequence ID" value="CAF3511621.1"/>
    <property type="molecule type" value="Genomic_DNA"/>
</dbReference>
<organism evidence="1 2">
    <name type="scientific">Rotaria socialis</name>
    <dbReference type="NCBI Taxonomy" id="392032"/>
    <lineage>
        <taxon>Eukaryota</taxon>
        <taxon>Metazoa</taxon>
        <taxon>Spiralia</taxon>
        <taxon>Gnathifera</taxon>
        <taxon>Rotifera</taxon>
        <taxon>Eurotatoria</taxon>
        <taxon>Bdelloidea</taxon>
        <taxon>Philodinida</taxon>
        <taxon>Philodinidae</taxon>
        <taxon>Rotaria</taxon>
    </lineage>
</organism>
<accession>A0A818I0U1</accession>
<dbReference type="AlphaFoldDB" id="A0A818I0U1"/>
<name>A0A818I0U1_9BILA</name>
<proteinExistence type="predicted"/>
<evidence type="ECO:0000313" key="2">
    <source>
        <dbReference type="Proteomes" id="UP000663865"/>
    </source>
</evidence>
<dbReference type="Gene3D" id="3.30.420.10">
    <property type="entry name" value="Ribonuclease H-like superfamily/Ribonuclease H"/>
    <property type="match status" value="1"/>
</dbReference>
<dbReference type="GO" id="GO:0003676">
    <property type="term" value="F:nucleic acid binding"/>
    <property type="evidence" value="ECO:0007669"/>
    <property type="project" value="InterPro"/>
</dbReference>